<name>A0ABQ9TND1_SAGOE</name>
<evidence type="ECO:0000313" key="2">
    <source>
        <dbReference type="EMBL" id="KAK2086285.1"/>
    </source>
</evidence>
<dbReference type="EMBL" id="JASSZA010000020">
    <property type="protein sequence ID" value="KAK2086285.1"/>
    <property type="molecule type" value="Genomic_DNA"/>
</dbReference>
<organism evidence="2 3">
    <name type="scientific">Saguinus oedipus</name>
    <name type="common">Cotton-top tamarin</name>
    <name type="synonym">Oedipomidas oedipus</name>
    <dbReference type="NCBI Taxonomy" id="9490"/>
    <lineage>
        <taxon>Eukaryota</taxon>
        <taxon>Metazoa</taxon>
        <taxon>Chordata</taxon>
        <taxon>Craniata</taxon>
        <taxon>Vertebrata</taxon>
        <taxon>Euteleostomi</taxon>
        <taxon>Mammalia</taxon>
        <taxon>Eutheria</taxon>
        <taxon>Euarchontoglires</taxon>
        <taxon>Primates</taxon>
        <taxon>Haplorrhini</taxon>
        <taxon>Platyrrhini</taxon>
        <taxon>Cebidae</taxon>
        <taxon>Callitrichinae</taxon>
        <taxon>Saguinus</taxon>
    </lineage>
</organism>
<protein>
    <submittedName>
        <fullName evidence="2">Uncharacterized protein</fullName>
    </submittedName>
</protein>
<evidence type="ECO:0000256" key="1">
    <source>
        <dbReference type="SAM" id="MobiDB-lite"/>
    </source>
</evidence>
<sequence>MSQHSWALGPSSCGVTPGTPPPPRPPESSTKMARSLKAALSRSGAGGVASGTAPGGVFAEGGGGVSQPGAWAAEAAATSAPARLYDVSGCPGRGRLPAASEPSRPAFGSCGQVSAQSLDWAPLDSLGRGLVYRASGNSPFGLRLCCLRQTSVLLPPPPLSGLCGWGRCPICGEGVECSLRSIRFWGGGRVGESPVGTEQTAPPFPLQESLRASRGS</sequence>
<evidence type="ECO:0000313" key="3">
    <source>
        <dbReference type="Proteomes" id="UP001266305"/>
    </source>
</evidence>
<comment type="caution">
    <text evidence="2">The sequence shown here is derived from an EMBL/GenBank/DDBJ whole genome shotgun (WGS) entry which is preliminary data.</text>
</comment>
<dbReference type="Proteomes" id="UP001266305">
    <property type="component" value="Unassembled WGS sequence"/>
</dbReference>
<proteinExistence type="predicted"/>
<reference evidence="2 3" key="1">
    <citation type="submission" date="2023-05" db="EMBL/GenBank/DDBJ databases">
        <title>B98-5 Cell Line De Novo Hybrid Assembly: An Optical Mapping Approach.</title>
        <authorList>
            <person name="Kananen K."/>
            <person name="Auerbach J.A."/>
            <person name="Kautto E."/>
            <person name="Blachly J.S."/>
        </authorList>
    </citation>
    <scope>NUCLEOTIDE SEQUENCE [LARGE SCALE GENOMIC DNA]</scope>
    <source>
        <strain evidence="2">B95-8</strain>
        <tissue evidence="2">Cell line</tissue>
    </source>
</reference>
<gene>
    <name evidence="2" type="ORF">P7K49_035710</name>
</gene>
<keyword evidence="3" id="KW-1185">Reference proteome</keyword>
<feature type="region of interest" description="Disordered" evidence="1">
    <location>
        <begin position="1"/>
        <end position="57"/>
    </location>
</feature>
<accession>A0ABQ9TND1</accession>
<feature type="region of interest" description="Disordered" evidence="1">
    <location>
        <begin position="192"/>
        <end position="216"/>
    </location>
</feature>